<evidence type="ECO:0000313" key="4">
    <source>
        <dbReference type="Proteomes" id="UP000075321"/>
    </source>
</evidence>
<comment type="caution">
    <text evidence="3">The sequence shown here is derived from an EMBL/GenBank/DDBJ whole genome shotgun (WGS) entry which is preliminary data.</text>
</comment>
<dbReference type="OrthoDB" id="178074at2157"/>
<protein>
    <recommendedName>
        <fullName evidence="2">SHOCT domain-containing protein</fullName>
    </recommendedName>
</protein>
<dbReference type="Proteomes" id="UP000075321">
    <property type="component" value="Unassembled WGS sequence"/>
</dbReference>
<evidence type="ECO:0000256" key="1">
    <source>
        <dbReference type="SAM" id="Phobius"/>
    </source>
</evidence>
<dbReference type="RefSeq" id="WP_066381557.1">
    <property type="nucleotide sequence ID" value="NZ_LTAZ01000004.1"/>
</dbReference>
<keyword evidence="1" id="KW-0472">Membrane</keyword>
<evidence type="ECO:0000313" key="3">
    <source>
        <dbReference type="EMBL" id="KYH26669.1"/>
    </source>
</evidence>
<gene>
    <name evidence="3" type="ORF">HAPAU_17690</name>
</gene>
<dbReference type="PATRIC" id="fig|1008153.3.peg.1799"/>
<dbReference type="InterPro" id="IPR018649">
    <property type="entry name" value="SHOCT"/>
</dbReference>
<proteinExistence type="predicted"/>
<keyword evidence="1" id="KW-1133">Transmembrane helix</keyword>
<dbReference type="AlphaFoldDB" id="A0A151AG75"/>
<organism evidence="3 4">
    <name type="scientific">Halalkalicoccus paucihalophilus</name>
    <dbReference type="NCBI Taxonomy" id="1008153"/>
    <lineage>
        <taxon>Archaea</taxon>
        <taxon>Methanobacteriati</taxon>
        <taxon>Methanobacteriota</taxon>
        <taxon>Stenosarchaea group</taxon>
        <taxon>Halobacteria</taxon>
        <taxon>Halobacteriales</taxon>
        <taxon>Halococcaceae</taxon>
        <taxon>Halalkalicoccus</taxon>
    </lineage>
</organism>
<keyword evidence="4" id="KW-1185">Reference proteome</keyword>
<feature type="transmembrane region" description="Helical" evidence="1">
    <location>
        <begin position="12"/>
        <end position="31"/>
    </location>
</feature>
<name>A0A151AG75_9EURY</name>
<evidence type="ECO:0000259" key="2">
    <source>
        <dbReference type="Pfam" id="PF09851"/>
    </source>
</evidence>
<keyword evidence="1" id="KW-0812">Transmembrane</keyword>
<dbReference type="Pfam" id="PF09851">
    <property type="entry name" value="SHOCT"/>
    <property type="match status" value="1"/>
</dbReference>
<reference evidence="3 4" key="1">
    <citation type="submission" date="2016-02" db="EMBL/GenBank/DDBJ databases">
        <title>Genome sequence of Halalkalicoccus paucihalophilus DSM 24557.</title>
        <authorList>
            <person name="Poehlein A."/>
            <person name="Daniel R."/>
        </authorList>
    </citation>
    <scope>NUCLEOTIDE SEQUENCE [LARGE SCALE GENOMIC DNA]</scope>
    <source>
        <strain evidence="3 4">DSM 24557</strain>
    </source>
</reference>
<feature type="transmembrane region" description="Helical" evidence="1">
    <location>
        <begin position="37"/>
        <end position="56"/>
    </location>
</feature>
<feature type="domain" description="SHOCT" evidence="2">
    <location>
        <begin position="109"/>
        <end position="136"/>
    </location>
</feature>
<sequence length="157" mass="18449">MAADTPEKRLRENAVSVASMLVVGVGLLSLFTGTGPFWLVFLLGFLIFVPLVALLFGNEKERAEWWDGMWGETDWEDWGDWWDWSDDSEGKPLKRSEPESTVEPTSNRDALETLRYRYARGDLTDEQFERKLERLLETDTLENVEDRRRARERLYER</sequence>
<accession>A0A151AG75</accession>
<dbReference type="EMBL" id="LTAZ01000004">
    <property type="protein sequence ID" value="KYH26669.1"/>
    <property type="molecule type" value="Genomic_DNA"/>
</dbReference>